<name>A0A484LN80_9ASTE</name>
<dbReference type="Proteomes" id="UP000595140">
    <property type="component" value="Unassembled WGS sequence"/>
</dbReference>
<dbReference type="EMBL" id="OOIL02001755">
    <property type="protein sequence ID" value="VFQ77963.1"/>
    <property type="molecule type" value="Genomic_DNA"/>
</dbReference>
<proteinExistence type="predicted"/>
<evidence type="ECO:0008006" key="3">
    <source>
        <dbReference type="Google" id="ProtNLM"/>
    </source>
</evidence>
<dbReference type="Pfam" id="PF14223">
    <property type="entry name" value="Retrotran_gag_2"/>
    <property type="match status" value="1"/>
</dbReference>
<gene>
    <name evidence="1" type="ORF">CCAM_LOCUS19739</name>
</gene>
<dbReference type="AlphaFoldDB" id="A0A484LN80"/>
<organism evidence="1 2">
    <name type="scientific">Cuscuta campestris</name>
    <dbReference type="NCBI Taxonomy" id="132261"/>
    <lineage>
        <taxon>Eukaryota</taxon>
        <taxon>Viridiplantae</taxon>
        <taxon>Streptophyta</taxon>
        <taxon>Embryophyta</taxon>
        <taxon>Tracheophyta</taxon>
        <taxon>Spermatophyta</taxon>
        <taxon>Magnoliopsida</taxon>
        <taxon>eudicotyledons</taxon>
        <taxon>Gunneridae</taxon>
        <taxon>Pentapetalae</taxon>
        <taxon>asterids</taxon>
        <taxon>lamiids</taxon>
        <taxon>Solanales</taxon>
        <taxon>Convolvulaceae</taxon>
        <taxon>Cuscuteae</taxon>
        <taxon>Cuscuta</taxon>
        <taxon>Cuscuta subgen. Grammica</taxon>
        <taxon>Cuscuta sect. Cleistogrammica</taxon>
    </lineage>
</organism>
<sequence>MSSEKSPSSSKPTATTPHLAFTMVSNVKLQVPITLSYSEPNYKKWSLLFLLLVQRFNIEGFITDERLSAGKDDIKWLQLDALIQGWILSTINDEVSDLILSSATSAADLWKATHDLFHDNKAARAMQLEHQFYITVKGTSTISTYCQTLINIADWLDDVDTPVTENQLSLQTLRGLSDDLGKQASFLQFQKPPPTFLETRSALLLLENQRRPLVPTGDGGMALAVITHGRGAGRALAVSADSRSGNPAVVACSRAASAEEDRRQVVAKGDRRAGVVAVGTTAELLGNLLGKPGRHLSTTQTQAFQLPKGYWAHGPMLSPTRPKPF</sequence>
<dbReference type="PANTHER" id="PTHR47481:SF41">
    <property type="entry name" value="COPIA-LIKE POLYPROTEIN_RETROTRANSPOSON"/>
    <property type="match status" value="1"/>
</dbReference>
<keyword evidence="2" id="KW-1185">Reference proteome</keyword>
<evidence type="ECO:0000313" key="2">
    <source>
        <dbReference type="Proteomes" id="UP000595140"/>
    </source>
</evidence>
<protein>
    <recommendedName>
        <fullName evidence="3">Retrotransposon Copia-like N-terminal domain-containing protein</fullName>
    </recommendedName>
</protein>
<dbReference type="OrthoDB" id="97058at2759"/>
<accession>A0A484LN80</accession>
<dbReference type="PANTHER" id="PTHR47481">
    <property type="match status" value="1"/>
</dbReference>
<evidence type="ECO:0000313" key="1">
    <source>
        <dbReference type="EMBL" id="VFQ77963.1"/>
    </source>
</evidence>
<reference evidence="1 2" key="1">
    <citation type="submission" date="2018-04" db="EMBL/GenBank/DDBJ databases">
        <authorList>
            <person name="Vogel A."/>
        </authorList>
    </citation>
    <scope>NUCLEOTIDE SEQUENCE [LARGE SCALE GENOMIC DNA]</scope>
</reference>